<dbReference type="RefSeq" id="WP_060937318.1">
    <property type="nucleotide sequence ID" value="NZ_KQ959336.1"/>
</dbReference>
<reference evidence="2 3" key="1">
    <citation type="submission" date="2016-01" db="EMBL/GenBank/DDBJ databases">
        <authorList>
            <person name="Oliw E.H."/>
        </authorList>
    </citation>
    <scope>NUCLEOTIDE SEQUENCE [LARGE SCALE GENOMIC DNA]</scope>
    <source>
        <strain evidence="2 3">KA00635</strain>
    </source>
</reference>
<accession>A0A133XR88</accession>
<evidence type="ECO:0000313" key="2">
    <source>
        <dbReference type="EMBL" id="KXB33441.1"/>
    </source>
</evidence>
<dbReference type="EMBL" id="LSCQ01000097">
    <property type="protein sequence ID" value="KXB33441.1"/>
    <property type="molecule type" value="Genomic_DNA"/>
</dbReference>
<protein>
    <recommendedName>
        <fullName evidence="1">Phage-Barnase-EndoU-ColicinE5/D-RelE like nuclease 4 domain-containing protein</fullName>
    </recommendedName>
</protein>
<evidence type="ECO:0000259" key="1">
    <source>
        <dbReference type="Pfam" id="PF18813"/>
    </source>
</evidence>
<dbReference type="InterPro" id="IPR041420">
    <property type="entry name" value="PBECR4"/>
</dbReference>
<organism evidence="2 3">
    <name type="scientific">Aerococcus christensenii</name>
    <dbReference type="NCBI Taxonomy" id="87541"/>
    <lineage>
        <taxon>Bacteria</taxon>
        <taxon>Bacillati</taxon>
        <taxon>Bacillota</taxon>
        <taxon>Bacilli</taxon>
        <taxon>Lactobacillales</taxon>
        <taxon>Aerococcaceae</taxon>
        <taxon>Aerococcus</taxon>
    </lineage>
</organism>
<evidence type="ECO:0000313" key="3">
    <source>
        <dbReference type="Proteomes" id="UP000070422"/>
    </source>
</evidence>
<comment type="caution">
    <text evidence="2">The sequence shown here is derived from an EMBL/GenBank/DDBJ whole genome shotgun (WGS) entry which is preliminary data.</text>
</comment>
<dbReference type="Pfam" id="PF18813">
    <property type="entry name" value="PBECR4"/>
    <property type="match status" value="1"/>
</dbReference>
<dbReference type="OrthoDB" id="2165713at2"/>
<feature type="domain" description="Phage-Barnase-EndoU-ColicinE5/D-RelE like nuclease 4" evidence="1">
    <location>
        <begin position="9"/>
        <end position="176"/>
    </location>
</feature>
<proteinExistence type="predicted"/>
<gene>
    <name evidence="2" type="ORF">HMPREF3187_01673</name>
</gene>
<name>A0A133XR88_9LACT</name>
<dbReference type="Proteomes" id="UP000070422">
    <property type="component" value="Unassembled WGS sequence"/>
</dbReference>
<dbReference type="AlphaFoldDB" id="A0A133XR88"/>
<dbReference type="PATRIC" id="fig|87541.4.peg.1650"/>
<sequence>MIDKDNYLIEILNFFTEKFCQFDCLIETNYKELPVVKISFEANQLPHLLGFQKINQVGGIRGVENIKNKKITLKAIEKHDKYFEIKPRIMGFKRLNDMFQPQGMEYCLLKKDNKNATKLNQVLDIILFDKEKRNNHIYILGLSKANNYDIYYPRTFFETKASKYSHLKMTRIKNITWV</sequence>